<feature type="domain" description="N-acetyltransferase" evidence="3">
    <location>
        <begin position="4"/>
        <end position="152"/>
    </location>
</feature>
<dbReference type="PROSITE" id="PS51186">
    <property type="entry name" value="GNAT"/>
    <property type="match status" value="1"/>
</dbReference>
<dbReference type="Proteomes" id="UP000240476">
    <property type="component" value="Unassembled WGS sequence"/>
</dbReference>
<dbReference type="Proteomes" id="UP000423257">
    <property type="component" value="Unassembled WGS sequence"/>
</dbReference>
<dbReference type="InterPro" id="IPR000182">
    <property type="entry name" value="GNAT_dom"/>
</dbReference>
<dbReference type="RefSeq" id="WP_090370790.1">
    <property type="nucleotide sequence ID" value="NZ_FNUA01000002.1"/>
</dbReference>
<dbReference type="InterPro" id="IPR016181">
    <property type="entry name" value="Acyl_CoA_acyltransferase"/>
</dbReference>
<dbReference type="GO" id="GO:0005840">
    <property type="term" value="C:ribosome"/>
    <property type="evidence" value="ECO:0007669"/>
    <property type="project" value="UniProtKB-KW"/>
</dbReference>
<dbReference type="InterPro" id="IPR050832">
    <property type="entry name" value="Bact_Acetyltransf"/>
</dbReference>
<proteinExistence type="predicted"/>
<reference evidence="4 9" key="3">
    <citation type="submission" date="2019-09" db="EMBL/GenBank/DDBJ databases">
        <title>Draft genome sequences of 48 bacterial type strains from the CCUG.</title>
        <authorList>
            <person name="Tunovic T."/>
            <person name="Pineiro-Iglesias B."/>
            <person name="Unosson C."/>
            <person name="Inganas E."/>
            <person name="Ohlen M."/>
            <person name="Cardew S."/>
            <person name="Jensie-Markopoulos S."/>
            <person name="Salva-Serra F."/>
            <person name="Jaen-Luchoro D."/>
            <person name="Karlsson R."/>
            <person name="Svensson-Stadler L."/>
            <person name="Chun J."/>
            <person name="Moore E."/>
        </authorList>
    </citation>
    <scope>NUCLEOTIDE SEQUENCE [LARGE SCALE GENOMIC DNA]</scope>
    <source>
        <strain evidence="4 9">CCUG 51524</strain>
    </source>
</reference>
<evidence type="ECO:0000313" key="8">
    <source>
        <dbReference type="Proteomes" id="UP000240476"/>
    </source>
</evidence>
<keyword evidence="6" id="KW-0689">Ribosomal protein</keyword>
<accession>A0A1H5NWF2</accession>
<evidence type="ECO:0000256" key="1">
    <source>
        <dbReference type="ARBA" id="ARBA00022679"/>
    </source>
</evidence>
<keyword evidence="2" id="KW-0012">Acyltransferase</keyword>
<dbReference type="AlphaFoldDB" id="A0A1H5NWF2"/>
<dbReference type="GO" id="GO:0016747">
    <property type="term" value="F:acyltransferase activity, transferring groups other than amino-acyl groups"/>
    <property type="evidence" value="ECO:0007669"/>
    <property type="project" value="InterPro"/>
</dbReference>
<evidence type="ECO:0000313" key="7">
    <source>
        <dbReference type="Proteomes" id="UP000199129"/>
    </source>
</evidence>
<evidence type="ECO:0000259" key="3">
    <source>
        <dbReference type="PROSITE" id="PS51186"/>
    </source>
</evidence>
<evidence type="ECO:0000313" key="5">
    <source>
        <dbReference type="EMBL" id="PTC30007.1"/>
    </source>
</evidence>
<evidence type="ECO:0000313" key="6">
    <source>
        <dbReference type="EMBL" id="SEF05048.1"/>
    </source>
</evidence>
<gene>
    <name evidence="5" type="ORF">C9383_06815</name>
    <name evidence="4" type="ORF">F7R03_04805</name>
    <name evidence="6" type="ORF">SAMN04490198_4730</name>
</gene>
<dbReference type="Pfam" id="PF00583">
    <property type="entry name" value="Acetyltransf_1"/>
    <property type="match status" value="1"/>
</dbReference>
<dbReference type="EMBL" id="VZPQ01000002">
    <property type="protein sequence ID" value="KAB0568899.1"/>
    <property type="molecule type" value="Genomic_DNA"/>
</dbReference>
<sequence length="156" mass="16871">MDHITYRTATPDDVSLCIQIRGLTRENAFSEEALRALGITVESWSADIVAGSSIGVVACVNGRIVGYCFGERSTGEVTVLALLGEYEGQGIGKSLLGQVTAELHHAGFERLFLACASDPNVRSYGFYRHLGWTWTGECDEEGDHILEFAIAEGGLK</sequence>
<dbReference type="Proteomes" id="UP000199129">
    <property type="component" value="Unassembled WGS sequence"/>
</dbReference>
<dbReference type="Gene3D" id="3.40.630.30">
    <property type="match status" value="1"/>
</dbReference>
<reference evidence="5 8" key="2">
    <citation type="submission" date="2018-03" db="EMBL/GenBank/DDBJ databases">
        <title>Draft genome sequence of the type strain of Pseudomonas palleroniana LMG 23076, isolated from rice in Cameroon.</title>
        <authorList>
            <person name="Tambong J.T."/>
        </authorList>
    </citation>
    <scope>NUCLEOTIDE SEQUENCE [LARGE SCALE GENOMIC DNA]</scope>
    <source>
        <strain evidence="5 8">LMG 23076</strain>
    </source>
</reference>
<dbReference type="CDD" id="cd04301">
    <property type="entry name" value="NAT_SF"/>
    <property type="match status" value="1"/>
</dbReference>
<reference evidence="6 7" key="1">
    <citation type="submission" date="2016-10" db="EMBL/GenBank/DDBJ databases">
        <authorList>
            <person name="de Groot N.N."/>
        </authorList>
    </citation>
    <scope>NUCLEOTIDE SEQUENCE [LARGE SCALE GENOMIC DNA]</scope>
    <source>
        <strain evidence="6 7">BS3265</strain>
    </source>
</reference>
<keyword evidence="1 4" id="KW-0808">Transferase</keyword>
<evidence type="ECO:0000313" key="4">
    <source>
        <dbReference type="EMBL" id="KAB0568899.1"/>
    </source>
</evidence>
<protein>
    <submittedName>
        <fullName evidence="4">GNAT family N-acetyltransferase</fullName>
    </submittedName>
    <submittedName>
        <fullName evidence="6">Ribosomal protein S18 acetylase RimI</fullName>
    </submittedName>
</protein>
<keyword evidence="8" id="KW-1185">Reference proteome</keyword>
<name>A0A1H5NWF2_9PSED</name>
<keyword evidence="6" id="KW-0687">Ribonucleoprotein</keyword>
<dbReference type="SUPFAM" id="SSF55729">
    <property type="entry name" value="Acyl-CoA N-acyltransferases (Nat)"/>
    <property type="match status" value="1"/>
</dbReference>
<dbReference type="EMBL" id="PYWX01000019">
    <property type="protein sequence ID" value="PTC30007.1"/>
    <property type="molecule type" value="Genomic_DNA"/>
</dbReference>
<dbReference type="EMBL" id="FNUA01000002">
    <property type="protein sequence ID" value="SEF05048.1"/>
    <property type="molecule type" value="Genomic_DNA"/>
</dbReference>
<evidence type="ECO:0000313" key="9">
    <source>
        <dbReference type="Proteomes" id="UP000423257"/>
    </source>
</evidence>
<organism evidence="6 7">
    <name type="scientific">Pseudomonas palleroniana</name>
    <dbReference type="NCBI Taxonomy" id="191390"/>
    <lineage>
        <taxon>Bacteria</taxon>
        <taxon>Pseudomonadati</taxon>
        <taxon>Pseudomonadota</taxon>
        <taxon>Gammaproteobacteria</taxon>
        <taxon>Pseudomonadales</taxon>
        <taxon>Pseudomonadaceae</taxon>
        <taxon>Pseudomonas</taxon>
    </lineage>
</organism>
<evidence type="ECO:0000256" key="2">
    <source>
        <dbReference type="ARBA" id="ARBA00023315"/>
    </source>
</evidence>
<dbReference type="PANTHER" id="PTHR43877">
    <property type="entry name" value="AMINOALKYLPHOSPHONATE N-ACETYLTRANSFERASE-RELATED-RELATED"/>
    <property type="match status" value="1"/>
</dbReference>